<reference evidence="2 3" key="1">
    <citation type="submission" date="2024-01" db="EMBL/GenBank/DDBJ databases">
        <title>Hyphobacterium bacterium isolated from marine sediment.</title>
        <authorList>
            <person name="Zhao S."/>
        </authorList>
    </citation>
    <scope>NUCLEOTIDE SEQUENCE [LARGE SCALE GENOMIC DNA]</scope>
    <source>
        <strain evidence="3">HN65</strain>
    </source>
</reference>
<comment type="caution">
    <text evidence="2">The sequence shown here is derived from an EMBL/GenBank/DDBJ whole genome shotgun (WGS) entry which is preliminary data.</text>
</comment>
<dbReference type="Pfam" id="PF05751">
    <property type="entry name" value="FixH"/>
    <property type="match status" value="1"/>
</dbReference>
<name>A0ABU7LRI2_9PROT</name>
<feature type="transmembrane region" description="Helical" evidence="1">
    <location>
        <begin position="12"/>
        <end position="33"/>
    </location>
</feature>
<keyword evidence="1" id="KW-0812">Transmembrane</keyword>
<dbReference type="InterPro" id="IPR008620">
    <property type="entry name" value="FixH"/>
</dbReference>
<keyword evidence="1" id="KW-1133">Transmembrane helix</keyword>
<evidence type="ECO:0000313" key="2">
    <source>
        <dbReference type="EMBL" id="MEE2526525.1"/>
    </source>
</evidence>
<dbReference type="RefSeq" id="WP_330199188.1">
    <property type="nucleotide sequence ID" value="NZ_JAZDRP010000005.1"/>
</dbReference>
<keyword evidence="1" id="KW-0472">Membrane</keyword>
<dbReference type="EMBL" id="JAZDRP010000005">
    <property type="protein sequence ID" value="MEE2526525.1"/>
    <property type="molecule type" value="Genomic_DNA"/>
</dbReference>
<proteinExistence type="predicted"/>
<evidence type="ECO:0000256" key="1">
    <source>
        <dbReference type="SAM" id="Phobius"/>
    </source>
</evidence>
<sequence>MIREIKGRHVLIALLVFFGVIIAVDAFFVTTALRTFRGEDEPRSYVQGIRYNDVLERREEQAGLGWSATSVVTSTRVEIGVVDAQDAPVTGLVLDARLRHPADSGRDIELALTEISAGVYEADTEVPDGRWTLVVSTPEGPPFELEQDIWLQ</sequence>
<accession>A0ABU7LRI2</accession>
<evidence type="ECO:0000313" key="3">
    <source>
        <dbReference type="Proteomes" id="UP001354971"/>
    </source>
</evidence>
<protein>
    <submittedName>
        <fullName evidence="2">FixH family protein</fullName>
    </submittedName>
</protein>
<gene>
    <name evidence="2" type="ORF">V0U79_09115</name>
</gene>
<organism evidence="2 3">
    <name type="scientific">Hyphobacterium lacteum</name>
    <dbReference type="NCBI Taxonomy" id="3116575"/>
    <lineage>
        <taxon>Bacteria</taxon>
        <taxon>Pseudomonadati</taxon>
        <taxon>Pseudomonadota</taxon>
        <taxon>Alphaproteobacteria</taxon>
        <taxon>Maricaulales</taxon>
        <taxon>Maricaulaceae</taxon>
        <taxon>Hyphobacterium</taxon>
    </lineage>
</organism>
<dbReference type="Proteomes" id="UP001354971">
    <property type="component" value="Unassembled WGS sequence"/>
</dbReference>
<keyword evidence="3" id="KW-1185">Reference proteome</keyword>